<organism evidence="1 2">
    <name type="scientific">Candidatus Pantoea symbiotica</name>
    <dbReference type="NCBI Taxonomy" id="1884370"/>
    <lineage>
        <taxon>Bacteria</taxon>
        <taxon>Pseudomonadati</taxon>
        <taxon>Pseudomonadota</taxon>
        <taxon>Gammaproteobacteria</taxon>
        <taxon>Enterobacterales</taxon>
        <taxon>Erwiniaceae</taxon>
        <taxon>Pantoea</taxon>
    </lineage>
</organism>
<keyword evidence="1" id="KW-0255">Endonuclease</keyword>
<dbReference type="PANTHER" id="PTHR38813">
    <property type="match status" value="1"/>
</dbReference>
<keyword evidence="1" id="KW-0378">Hydrolase</keyword>
<reference evidence="1 2" key="1">
    <citation type="submission" date="2016-10" db="EMBL/GenBank/DDBJ databases">
        <authorList>
            <person name="Varghese N."/>
            <person name="Submissions S."/>
        </authorList>
    </citation>
    <scope>NUCLEOTIDE SEQUENCE [LARGE SCALE GENOMIC DNA]</scope>
    <source>
        <strain evidence="1 2">YR512</strain>
    </source>
</reference>
<dbReference type="InterPro" id="IPR052747">
    <property type="entry name" value="TA_system_RelE_toxin"/>
</dbReference>
<keyword evidence="1" id="KW-0540">Nuclease</keyword>
<gene>
    <name evidence="1" type="ORF">SAMN05518863_11637</name>
</gene>
<sequence>MPELHWRKAALKQMRAIADANERKKLNEQVNELKKFPLVPPNLDVKSLKNGQADYRLRWGNYRVLFDYHKGEEPKIIAIQQVMRRTSGTYK</sequence>
<name>A0A1I4E7L4_9GAMM</name>
<dbReference type="Proteomes" id="UP000198841">
    <property type="component" value="Unassembled WGS sequence"/>
</dbReference>
<dbReference type="SUPFAM" id="SSF143011">
    <property type="entry name" value="RelE-like"/>
    <property type="match status" value="1"/>
</dbReference>
<dbReference type="PANTHER" id="PTHR38813:SF1">
    <property type="entry name" value="TOXIN RELE1-RELATED"/>
    <property type="match status" value="1"/>
</dbReference>
<comment type="caution">
    <text evidence="1">The sequence shown here is derived from an EMBL/GenBank/DDBJ whole genome shotgun (WGS) entry which is preliminary data.</text>
</comment>
<evidence type="ECO:0000313" key="2">
    <source>
        <dbReference type="Proteomes" id="UP000198841"/>
    </source>
</evidence>
<accession>A0A1I4E7L4</accession>
<dbReference type="GO" id="GO:0004519">
    <property type="term" value="F:endonuclease activity"/>
    <property type="evidence" value="ECO:0007669"/>
    <property type="project" value="UniProtKB-KW"/>
</dbReference>
<dbReference type="Gene3D" id="3.30.2310.20">
    <property type="entry name" value="RelE-like"/>
    <property type="match status" value="1"/>
</dbReference>
<dbReference type="EMBL" id="FOSD01000016">
    <property type="protein sequence ID" value="SFL01762.1"/>
    <property type="molecule type" value="Genomic_DNA"/>
</dbReference>
<evidence type="ECO:0000313" key="1">
    <source>
        <dbReference type="EMBL" id="SFL01762.1"/>
    </source>
</evidence>
<protein>
    <submittedName>
        <fullName evidence="1">mRNA-degrading endonuclease RelE, toxin component of the RelBE toxin-antitoxin system</fullName>
    </submittedName>
</protein>
<proteinExistence type="predicted"/>
<dbReference type="InterPro" id="IPR035093">
    <property type="entry name" value="RelE/ParE_toxin_dom_sf"/>
</dbReference>
<keyword evidence="2" id="KW-1185">Reference proteome</keyword>
<dbReference type="RefSeq" id="WP_008108126.1">
    <property type="nucleotide sequence ID" value="NZ_FOSD01000016.1"/>
</dbReference>